<keyword evidence="2" id="KW-0472">Membrane</keyword>
<dbReference type="SUPFAM" id="SSF56954">
    <property type="entry name" value="Outer membrane efflux proteins (OEP)"/>
    <property type="match status" value="1"/>
</dbReference>
<evidence type="ECO:0000256" key="2">
    <source>
        <dbReference type="RuleBase" id="RU362097"/>
    </source>
</evidence>
<organism evidence="3 4">
    <name type="scientific">Methylobacillus rhizosphaerae</name>
    <dbReference type="NCBI Taxonomy" id="551994"/>
    <lineage>
        <taxon>Bacteria</taxon>
        <taxon>Pseudomonadati</taxon>
        <taxon>Pseudomonadota</taxon>
        <taxon>Betaproteobacteria</taxon>
        <taxon>Nitrosomonadales</taxon>
        <taxon>Methylophilaceae</taxon>
        <taxon>Methylobacillus</taxon>
    </lineage>
</organism>
<dbReference type="EMBL" id="FZOA01000011">
    <property type="protein sequence ID" value="SNS01262.1"/>
    <property type="molecule type" value="Genomic_DNA"/>
</dbReference>
<comment type="similarity">
    <text evidence="1 2">Belongs to the outer membrane factor (OMF) (TC 1.B.17) family.</text>
</comment>
<proteinExistence type="inferred from homology"/>
<feature type="chain" id="PRO_5011826346" evidence="2">
    <location>
        <begin position="18"/>
        <end position="494"/>
    </location>
</feature>
<dbReference type="Proteomes" id="UP000198305">
    <property type="component" value="Unassembled WGS sequence"/>
</dbReference>
<keyword evidence="4" id="KW-1185">Reference proteome</keyword>
<keyword evidence="2" id="KW-0812">Transmembrane</keyword>
<dbReference type="AlphaFoldDB" id="A0A239B119"/>
<dbReference type="PANTHER" id="PTHR30203">
    <property type="entry name" value="OUTER MEMBRANE CATION EFFLUX PROTEIN"/>
    <property type="match status" value="1"/>
</dbReference>
<sequence length="494" mass="53140">MSLRRSVAFLVSSSLLASCAVGPEYKKPDVLLPDHFMGQAQLEQRKDKTAKDMVSWWDSFEDPQLSRFVSLALEQNLDIAQASARITQAKSGLSMAQAALMPSIDGSVQGTRVHQSLETPLGQLLNNVPGYDRNASMYEANLVAGWELDIFGGLRREREAAISEYLAAKAGGDATRLAIAAQTADTYITIRGLQTRLDINRKQLQTQQDLLSKVSILHQKGLASKLQVQQTEGAISHAKAAIPVIEAGLDVAMNSLDILLGVAPGTYISEIGHSTTIPYAPQVSDIGSPVDLMLRRPDLIVAEQRLKAANARIGAAISEYYPKFSLNALLGSATAISSGNLFSGNANQAAGVLGLRWRLFDFGRINAQIDIAKGQEQEALAAYRQAALRATEDVENSISVLTKRDKQLEALTEGELSLQQARESSFIAYQKGVSSLIDVLHADESLLRTAEARAQARTEAAHAAVAMFKAFGGGWSNDSLVSRAPGQVNTAKAP</sequence>
<dbReference type="Gene3D" id="1.20.1600.10">
    <property type="entry name" value="Outer membrane efflux proteins (OEP)"/>
    <property type="match status" value="1"/>
</dbReference>
<keyword evidence="2 3" id="KW-0449">Lipoprotein</keyword>
<dbReference type="GO" id="GO:0005886">
    <property type="term" value="C:plasma membrane"/>
    <property type="evidence" value="ECO:0007669"/>
    <property type="project" value="UniProtKB-SubCell"/>
</dbReference>
<dbReference type="Pfam" id="PF02321">
    <property type="entry name" value="OEP"/>
    <property type="match status" value="2"/>
</dbReference>
<protein>
    <submittedName>
        <fullName evidence="3">Efflux transporter, outer membrane factor (OMF) lipoprotein, NodT family</fullName>
    </submittedName>
</protein>
<accession>A0A239B119</accession>
<dbReference type="NCBIfam" id="TIGR01845">
    <property type="entry name" value="outer_NodT"/>
    <property type="match status" value="1"/>
</dbReference>
<dbReference type="OrthoDB" id="9770517at2"/>
<reference evidence="4" key="1">
    <citation type="submission" date="2017-06" db="EMBL/GenBank/DDBJ databases">
        <authorList>
            <person name="Varghese N."/>
            <person name="Submissions S."/>
        </authorList>
    </citation>
    <scope>NUCLEOTIDE SEQUENCE [LARGE SCALE GENOMIC DNA]</scope>
    <source>
        <strain evidence="4">Ca-68</strain>
    </source>
</reference>
<evidence type="ECO:0000256" key="1">
    <source>
        <dbReference type="ARBA" id="ARBA00007613"/>
    </source>
</evidence>
<comment type="subcellular location">
    <subcellularLocation>
        <location evidence="2">Cell membrane</location>
        <topology evidence="2">Lipid-anchor</topology>
    </subcellularLocation>
</comment>
<gene>
    <name evidence="3" type="ORF">SAMN05192560_2220</name>
</gene>
<name>A0A239B119_9PROT</name>
<dbReference type="RefSeq" id="WP_089376280.1">
    <property type="nucleotide sequence ID" value="NZ_FZOA01000011.1"/>
</dbReference>
<dbReference type="PROSITE" id="PS51257">
    <property type="entry name" value="PROKAR_LIPOPROTEIN"/>
    <property type="match status" value="1"/>
</dbReference>
<dbReference type="InterPro" id="IPR003423">
    <property type="entry name" value="OMP_efflux"/>
</dbReference>
<dbReference type="InterPro" id="IPR010131">
    <property type="entry name" value="MdtP/NodT-like"/>
</dbReference>
<feature type="signal peptide" evidence="2">
    <location>
        <begin position="1"/>
        <end position="17"/>
    </location>
</feature>
<dbReference type="Gene3D" id="2.20.200.10">
    <property type="entry name" value="Outer membrane efflux proteins (OEP)"/>
    <property type="match status" value="1"/>
</dbReference>
<evidence type="ECO:0000313" key="3">
    <source>
        <dbReference type="EMBL" id="SNS01262.1"/>
    </source>
</evidence>
<keyword evidence="2" id="KW-0732">Signal</keyword>
<dbReference type="GO" id="GO:0015562">
    <property type="term" value="F:efflux transmembrane transporter activity"/>
    <property type="evidence" value="ECO:0007669"/>
    <property type="project" value="InterPro"/>
</dbReference>
<dbReference type="PANTHER" id="PTHR30203:SF25">
    <property type="entry name" value="OUTER MEMBRANE PROTEIN-RELATED"/>
    <property type="match status" value="1"/>
</dbReference>
<evidence type="ECO:0000313" key="4">
    <source>
        <dbReference type="Proteomes" id="UP000198305"/>
    </source>
</evidence>
<keyword evidence="2" id="KW-0564">Palmitate</keyword>
<keyword evidence="2" id="KW-1134">Transmembrane beta strand</keyword>